<keyword evidence="1" id="KW-0732">Signal</keyword>
<keyword evidence="3" id="KW-1185">Reference proteome</keyword>
<name>A0ABP7SC69_9SPHN</name>
<sequence>MVAMCRTTFLGLPLLLLAAAADAQTVKSAVPRANAQSVLVYPLTVVTKNNMDFGYISVLGAGQAIIDPNTSALSVSGGITPMGGSPRPATFAGAARSAAVVNLRVPNQPITLTRVGGTETMQVRNFTLQGNDKRTLARLESFEFNVGATLVVNAGQAEGIYTGTFDVLVQYP</sequence>
<comment type="caution">
    <text evidence="2">The sequence shown here is derived from an EMBL/GenBank/DDBJ whole genome shotgun (WGS) entry which is preliminary data.</text>
</comment>
<dbReference type="InterPro" id="IPR025514">
    <property type="entry name" value="DUF4402"/>
</dbReference>
<gene>
    <name evidence="2" type="ORF">GCM10022280_03450</name>
</gene>
<evidence type="ECO:0000313" key="2">
    <source>
        <dbReference type="EMBL" id="GAA4009754.1"/>
    </source>
</evidence>
<dbReference type="EMBL" id="BAABBQ010000001">
    <property type="protein sequence ID" value="GAA4009754.1"/>
    <property type="molecule type" value="Genomic_DNA"/>
</dbReference>
<evidence type="ECO:0000313" key="3">
    <source>
        <dbReference type="Proteomes" id="UP001500235"/>
    </source>
</evidence>
<organism evidence="2 3">
    <name type="scientific">Sphingomonas swuensis</name>
    <dbReference type="NCBI Taxonomy" id="977800"/>
    <lineage>
        <taxon>Bacteria</taxon>
        <taxon>Pseudomonadati</taxon>
        <taxon>Pseudomonadota</taxon>
        <taxon>Alphaproteobacteria</taxon>
        <taxon>Sphingomonadales</taxon>
        <taxon>Sphingomonadaceae</taxon>
        <taxon>Sphingomonas</taxon>
    </lineage>
</organism>
<dbReference type="Proteomes" id="UP001500235">
    <property type="component" value="Unassembled WGS sequence"/>
</dbReference>
<dbReference type="Pfam" id="PF14352">
    <property type="entry name" value="DUF4402"/>
    <property type="match status" value="1"/>
</dbReference>
<feature type="chain" id="PRO_5045434773" description="DUF4402 domain-containing protein" evidence="1">
    <location>
        <begin position="24"/>
        <end position="172"/>
    </location>
</feature>
<protein>
    <recommendedName>
        <fullName evidence="4">DUF4402 domain-containing protein</fullName>
    </recommendedName>
</protein>
<reference evidence="3" key="1">
    <citation type="journal article" date="2019" name="Int. J. Syst. Evol. Microbiol.">
        <title>The Global Catalogue of Microorganisms (GCM) 10K type strain sequencing project: providing services to taxonomists for standard genome sequencing and annotation.</title>
        <authorList>
            <consortium name="The Broad Institute Genomics Platform"/>
            <consortium name="The Broad Institute Genome Sequencing Center for Infectious Disease"/>
            <person name="Wu L."/>
            <person name="Ma J."/>
        </authorList>
    </citation>
    <scope>NUCLEOTIDE SEQUENCE [LARGE SCALE GENOMIC DNA]</scope>
    <source>
        <strain evidence="3">JCM 17563</strain>
    </source>
</reference>
<evidence type="ECO:0000256" key="1">
    <source>
        <dbReference type="SAM" id="SignalP"/>
    </source>
</evidence>
<evidence type="ECO:0008006" key="4">
    <source>
        <dbReference type="Google" id="ProtNLM"/>
    </source>
</evidence>
<accession>A0ABP7SC69</accession>
<feature type="signal peptide" evidence="1">
    <location>
        <begin position="1"/>
        <end position="23"/>
    </location>
</feature>
<proteinExistence type="predicted"/>